<dbReference type="InterPro" id="IPR043136">
    <property type="entry name" value="B30.2/SPRY_sf"/>
</dbReference>
<feature type="region of interest" description="Disordered" evidence="1">
    <location>
        <begin position="455"/>
        <end position="532"/>
    </location>
</feature>
<dbReference type="SMART" id="SM00449">
    <property type="entry name" value="SPRY"/>
    <property type="match status" value="1"/>
</dbReference>
<dbReference type="OrthoDB" id="445357at2759"/>
<reference evidence="3 4" key="1">
    <citation type="submission" date="2017-08" db="EMBL/GenBank/DDBJ databases">
        <title>Acidophilic green algal genome provides insights into adaptation to an acidic environment.</title>
        <authorList>
            <person name="Hirooka S."/>
            <person name="Hirose Y."/>
            <person name="Kanesaki Y."/>
            <person name="Higuchi S."/>
            <person name="Fujiwara T."/>
            <person name="Onuma R."/>
            <person name="Era A."/>
            <person name="Ohbayashi R."/>
            <person name="Uzuka A."/>
            <person name="Nozaki H."/>
            <person name="Yoshikawa H."/>
            <person name="Miyagishima S.Y."/>
        </authorList>
    </citation>
    <scope>NUCLEOTIDE SEQUENCE [LARGE SCALE GENOMIC DNA]</scope>
    <source>
        <strain evidence="3 4">NIES-2499</strain>
    </source>
</reference>
<dbReference type="EMBL" id="BEGY01000054">
    <property type="protein sequence ID" value="GAX80589.1"/>
    <property type="molecule type" value="Genomic_DNA"/>
</dbReference>
<dbReference type="InterPro" id="IPR001870">
    <property type="entry name" value="B30.2/SPRY"/>
</dbReference>
<keyword evidence="4" id="KW-1185">Reference proteome</keyword>
<dbReference type="Gene3D" id="3.40.50.300">
    <property type="entry name" value="P-loop containing nucleotide triphosphate hydrolases"/>
    <property type="match status" value="1"/>
</dbReference>
<sequence>MAVECATLNPLDCNLDIDLRDGNLTCSKLSSNGFGYLWAGARGNVGMMEGKAFFSVRVTQALPVNVQSKDDLSTAHIARLGVSRLHTPVGQLGEVEHSWGFGGTGRVATGNTFKAYGESFGPGDVIVCLVDLSPGQPSSISFIKNGVFLGKAFDISVPADETQAYFPHVLIKNSEVALDFSSDPVTTTPWSDQLQGYVPWQKLLMKSAQHVIVPHKLQEVPFNQCELLMLVGLPGTGKTTWATEYVRKNVSKRYMILGTSMVIDQMKVPRHNGRFEGIMAIATEIFKVLLQRASQVPRNFILDQTNVHSAMRQQKIAPFLRKGFLCKAAVFVVHDPELFQRQNRQFSEQGKVIPDEAIAEMKEVFTIPSLQEGFSSVELMEQKGSEAARIVEEQRSAGRRWLDWHRSHKQQQQQQHAGSTQLAPSLQISAPDAAVQPQQYHVPAVAVQQNHHLVPSSVAAGPSPGAAASALLSREGGGDRPGQVRRVEAAQNGGTNQPAQQGSDAVRSTGASGGTGLQQAPHQQTATSCFSGASTQSNQTSVFVTQNQSFSSTAVGTAATPHASSVVPANYVSGPAGFAAGSTAASPNQQQQLQLLLQGVSWNQQQALIQQQQHVASTHQQQVATYQHPAAVVAIQQPQTSSTLPHQSAAASAAAAATSTAWSPAGNQISTDTSATQIPANWYWHKDSNGWRWWDGTQWTDAQPSSSTSQVAASAPATGGAVPAVAPESPAQQQQQQQPMLMSGVSSYQQQQQQQGNPAAAYQQAGSWPTSSHHTIGYTSNLLVTQQQQVMTQQQQPQVLAGQLATQQQQVMTQQQQTQVLAGQLAVQAAGTVPSTSSDQHTTAKTIVGAANIPTSVMMVGQSSLLMPSQPASHHSQQVTAPQFQQLHQQQQQQQMVQNMIAGQAFHIKANMSGHQNSNPHIAVRALSNSGGVWPALGGVVRSQTTASSMTAQQQPAGMPLQSIQQQMQQHAGRPPW</sequence>
<evidence type="ECO:0000313" key="3">
    <source>
        <dbReference type="EMBL" id="GAX80589.1"/>
    </source>
</evidence>
<feature type="compositionally biased region" description="Polar residues" evidence="1">
    <location>
        <begin position="517"/>
        <end position="532"/>
    </location>
</feature>
<proteinExistence type="predicted"/>
<dbReference type="InterPro" id="IPR013320">
    <property type="entry name" value="ConA-like_dom_sf"/>
</dbReference>
<dbReference type="InterPro" id="IPR003877">
    <property type="entry name" value="SPRY_dom"/>
</dbReference>
<dbReference type="Pfam" id="PF13671">
    <property type="entry name" value="AAA_33"/>
    <property type="match status" value="1"/>
</dbReference>
<dbReference type="GO" id="GO:0000380">
    <property type="term" value="P:alternative mRNA splicing, via spliceosome"/>
    <property type="evidence" value="ECO:0007669"/>
    <property type="project" value="TreeGrafter"/>
</dbReference>
<dbReference type="Gene3D" id="2.60.120.920">
    <property type="match status" value="1"/>
</dbReference>
<dbReference type="InterPro" id="IPR027417">
    <property type="entry name" value="P-loop_NTPase"/>
</dbReference>
<dbReference type="SUPFAM" id="SSF49899">
    <property type="entry name" value="Concanavalin A-like lectins/glucanases"/>
    <property type="match status" value="1"/>
</dbReference>
<dbReference type="PROSITE" id="PS50188">
    <property type="entry name" value="B302_SPRY"/>
    <property type="match status" value="1"/>
</dbReference>
<dbReference type="PANTHER" id="PTHR12381:SF56">
    <property type="entry name" value="B30.2_SPRY DOMAIN-CONTAINING PROTEIN-RELATED"/>
    <property type="match status" value="1"/>
</dbReference>
<dbReference type="PANTHER" id="PTHR12381">
    <property type="entry name" value="HETEROGENEOUS NUCLEAR RIBONUCLEOPROTEIN U FAMILY MEMBER"/>
    <property type="match status" value="1"/>
</dbReference>
<dbReference type="GO" id="GO:0003723">
    <property type="term" value="F:RNA binding"/>
    <property type="evidence" value="ECO:0007669"/>
    <property type="project" value="TreeGrafter"/>
</dbReference>
<dbReference type="Pfam" id="PF00622">
    <property type="entry name" value="SPRY"/>
    <property type="match status" value="1"/>
</dbReference>
<dbReference type="Proteomes" id="UP000232323">
    <property type="component" value="Unassembled WGS sequence"/>
</dbReference>
<feature type="domain" description="B30.2/SPRY" evidence="2">
    <location>
        <begin position="1"/>
        <end position="185"/>
    </location>
</feature>
<dbReference type="SUPFAM" id="SSF52540">
    <property type="entry name" value="P-loop containing nucleoside triphosphate hydrolases"/>
    <property type="match status" value="1"/>
</dbReference>
<dbReference type="AlphaFoldDB" id="A0A250XCH2"/>
<evidence type="ECO:0000313" key="4">
    <source>
        <dbReference type="Proteomes" id="UP000232323"/>
    </source>
</evidence>
<comment type="caution">
    <text evidence="3">The sequence shown here is derived from an EMBL/GenBank/DDBJ whole genome shotgun (WGS) entry which is preliminary data.</text>
</comment>
<gene>
    <name evidence="3" type="ORF">CEUSTIGMA_g8026.t1</name>
</gene>
<feature type="region of interest" description="Disordered" evidence="1">
    <location>
        <begin position="695"/>
        <end position="771"/>
    </location>
</feature>
<feature type="compositionally biased region" description="Low complexity" evidence="1">
    <location>
        <begin position="711"/>
        <end position="738"/>
    </location>
</feature>
<organism evidence="3 4">
    <name type="scientific">Chlamydomonas eustigma</name>
    <dbReference type="NCBI Taxonomy" id="1157962"/>
    <lineage>
        <taxon>Eukaryota</taxon>
        <taxon>Viridiplantae</taxon>
        <taxon>Chlorophyta</taxon>
        <taxon>core chlorophytes</taxon>
        <taxon>Chlorophyceae</taxon>
        <taxon>CS clade</taxon>
        <taxon>Chlamydomonadales</taxon>
        <taxon>Chlamydomonadaceae</taxon>
        <taxon>Chlamydomonas</taxon>
    </lineage>
</organism>
<dbReference type="STRING" id="1157962.A0A250XCH2"/>
<evidence type="ECO:0000259" key="2">
    <source>
        <dbReference type="PROSITE" id="PS50188"/>
    </source>
</evidence>
<feature type="compositionally biased region" description="Low complexity" evidence="1">
    <location>
        <begin position="455"/>
        <end position="473"/>
    </location>
</feature>
<accession>A0A250XCH2</accession>
<evidence type="ECO:0000256" key="1">
    <source>
        <dbReference type="SAM" id="MobiDB-lite"/>
    </source>
</evidence>
<name>A0A250XCH2_9CHLO</name>
<protein>
    <recommendedName>
        <fullName evidence="2">B30.2/SPRY domain-containing protein</fullName>
    </recommendedName>
</protein>
<feature type="compositionally biased region" description="Polar residues" evidence="1">
    <location>
        <begin position="492"/>
        <end position="503"/>
    </location>
</feature>
<dbReference type="GO" id="GO:0005634">
    <property type="term" value="C:nucleus"/>
    <property type="evidence" value="ECO:0007669"/>
    <property type="project" value="TreeGrafter"/>
</dbReference>
<feature type="compositionally biased region" description="Polar residues" evidence="1">
    <location>
        <begin position="697"/>
        <end position="710"/>
    </location>
</feature>
<feature type="compositionally biased region" description="Low complexity" evidence="1">
    <location>
        <begin position="749"/>
        <end position="765"/>
    </location>
</feature>